<evidence type="ECO:0000259" key="2">
    <source>
        <dbReference type="Pfam" id="PF00346"/>
    </source>
</evidence>
<dbReference type="InterPro" id="IPR029014">
    <property type="entry name" value="NiFe-Hase_large"/>
</dbReference>
<keyword evidence="4" id="KW-1185">Reference proteome</keyword>
<dbReference type="Pfam" id="PF00346">
    <property type="entry name" value="Complex1_49kDa"/>
    <property type="match status" value="2"/>
</dbReference>
<dbReference type="InterPro" id="IPR001135">
    <property type="entry name" value="NADH_Q_OxRdtase_suD"/>
</dbReference>
<keyword evidence="1" id="KW-0560">Oxidoreductase</keyword>
<feature type="domain" description="NADH-quinone oxidoreductase subunit D" evidence="2">
    <location>
        <begin position="125"/>
        <end position="286"/>
    </location>
</feature>
<accession>A0ABY5Y2T1</accession>
<evidence type="ECO:0000313" key="4">
    <source>
        <dbReference type="Proteomes" id="UP001058120"/>
    </source>
</evidence>
<evidence type="ECO:0000256" key="1">
    <source>
        <dbReference type="ARBA" id="ARBA00023002"/>
    </source>
</evidence>
<dbReference type="Proteomes" id="UP001058120">
    <property type="component" value="Chromosome"/>
</dbReference>
<organism evidence="3 4">
    <name type="scientific">Taurinivorans muris</name>
    <dbReference type="NCBI Taxonomy" id="2787751"/>
    <lineage>
        <taxon>Bacteria</taxon>
        <taxon>Pseudomonadati</taxon>
        <taxon>Thermodesulfobacteriota</taxon>
        <taxon>Desulfovibrionia</taxon>
        <taxon>Desulfovibrionales</taxon>
        <taxon>Desulfovibrionaceae</taxon>
        <taxon>Taurinivorans</taxon>
    </lineage>
</organism>
<gene>
    <name evidence="3" type="ORF">JBF11_04080</name>
</gene>
<dbReference type="Pfam" id="PF00374">
    <property type="entry name" value="NiFeSe_Hases"/>
    <property type="match status" value="1"/>
</dbReference>
<name>A0ABY5Y2T1_9BACT</name>
<proteinExistence type="predicted"/>
<dbReference type="InterPro" id="IPR001501">
    <property type="entry name" value="Ni-dep_hyd_lsu"/>
</dbReference>
<dbReference type="PANTHER" id="PTHR43485:SF1">
    <property type="entry name" value="FORMATE HYDROGENLYASE SUBUNIT 5-RELATED"/>
    <property type="match status" value="1"/>
</dbReference>
<feature type="domain" description="NADH-quinone oxidoreductase subunit D" evidence="2">
    <location>
        <begin position="294"/>
        <end position="367"/>
    </location>
</feature>
<protein>
    <submittedName>
        <fullName evidence="3">Nickel-dependent hydrogenase large subunit</fullName>
    </submittedName>
</protein>
<dbReference type="PANTHER" id="PTHR43485">
    <property type="entry name" value="HYDROGENASE-4 COMPONENT G"/>
    <property type="match status" value="1"/>
</dbReference>
<dbReference type="RefSeq" id="WP_334316109.1">
    <property type="nucleotide sequence ID" value="NZ_CP065938.1"/>
</dbReference>
<dbReference type="EMBL" id="CP065938">
    <property type="protein sequence ID" value="UWX06497.1"/>
    <property type="molecule type" value="Genomic_DNA"/>
</dbReference>
<dbReference type="SUPFAM" id="SSF56762">
    <property type="entry name" value="HydB/Nqo4-like"/>
    <property type="match status" value="1"/>
</dbReference>
<evidence type="ECO:0000313" key="3">
    <source>
        <dbReference type="EMBL" id="UWX06497.1"/>
    </source>
</evidence>
<sequence>MENTPLETKSFSLPLGPIHVALEEPMYFKLDLEGERVKHVEITSGHVHRGMELLATKRNFFQNVVLVERVCSLCSNSHPLTYCLAIENLAGIKVSPKAQALRILAEEIKRTASHLFNVAILAHVIGYKSLFMHMMEVREIMQDVKETVYGNRMDIAANCIGGVKYSINTELLDFVEKSIVRTENHIKELVDIYASDKMILARTKNVGRISAEDVIKYGLVGPVARGSNVNIDTRRDAPYLIYDQLDFDVITETGCDVHARAMVRLRETLESIKIIKQLIRNIPEEGNLSVLLPHIKAGEAMARSEAPRGELFYYVHTDGTDMPLRLKWRVPSYMNWEALEVMMKDCEVADVSLIVNSIDPCVSCTER</sequence>
<reference evidence="3" key="1">
    <citation type="submission" date="2020-12" db="EMBL/GenBank/DDBJ databases">
        <title>Taurinivorans muris gen. nov., sp. nov., fundamental and realized metabolic niche of a ubiquitous sulfidogenic bacterium in the murine intestine.</title>
        <authorList>
            <person name="Ye H."/>
            <person name="Hanson B.T."/>
            <person name="Loy A."/>
        </authorList>
    </citation>
    <scope>NUCLEOTIDE SEQUENCE</scope>
    <source>
        <strain evidence="3">LT0009</strain>
    </source>
</reference>
<dbReference type="Gene3D" id="1.10.645.10">
    <property type="entry name" value="Cytochrome-c3 Hydrogenase, chain B"/>
    <property type="match status" value="1"/>
</dbReference>
<dbReference type="InterPro" id="IPR052197">
    <property type="entry name" value="ComplexI_49kDa-like"/>
</dbReference>